<feature type="compositionally biased region" description="Basic residues" evidence="1">
    <location>
        <begin position="9"/>
        <end position="29"/>
    </location>
</feature>
<proteinExistence type="predicted"/>
<dbReference type="AlphaFoldDB" id="A0A6J4LLN2"/>
<evidence type="ECO:0000256" key="1">
    <source>
        <dbReference type="SAM" id="MobiDB-lite"/>
    </source>
</evidence>
<reference evidence="2" key="1">
    <citation type="submission" date="2020-02" db="EMBL/GenBank/DDBJ databases">
        <authorList>
            <person name="Meier V. D."/>
        </authorList>
    </citation>
    <scope>NUCLEOTIDE SEQUENCE</scope>
    <source>
        <strain evidence="2">AVDCRST_MAG07</strain>
    </source>
</reference>
<feature type="non-terminal residue" evidence="2">
    <location>
        <position position="1"/>
    </location>
</feature>
<gene>
    <name evidence="2" type="ORF">AVDCRST_MAG07-2003</name>
</gene>
<organism evidence="2">
    <name type="scientific">uncultured Frankineae bacterium</name>
    <dbReference type="NCBI Taxonomy" id="437475"/>
    <lineage>
        <taxon>Bacteria</taxon>
        <taxon>Bacillati</taxon>
        <taxon>Actinomycetota</taxon>
        <taxon>Actinomycetes</taxon>
        <taxon>Frankiales</taxon>
        <taxon>environmental samples</taxon>
    </lineage>
</organism>
<feature type="compositionally biased region" description="Gly residues" evidence="1">
    <location>
        <begin position="82"/>
        <end position="99"/>
    </location>
</feature>
<evidence type="ECO:0000313" key="2">
    <source>
        <dbReference type="EMBL" id="CAA9335485.1"/>
    </source>
</evidence>
<dbReference type="EMBL" id="CADCUB010000103">
    <property type="protein sequence ID" value="CAA9335485.1"/>
    <property type="molecule type" value="Genomic_DNA"/>
</dbReference>
<feature type="region of interest" description="Disordered" evidence="1">
    <location>
        <begin position="1"/>
        <end position="127"/>
    </location>
</feature>
<accession>A0A6J4LLN2</accession>
<sequence length="127" mass="13025">APGAGVGPRRGRWSRRRGPAPGRAPRRRSAAGCLELGDAGRQRAGSLRPRRAADRAGPTALRAHPGARRDRPAGEPDHVLRPGGGGGVARRRGPSGGRGFLPARRGSHAGRVGSARGPRCCGGRSAV</sequence>
<protein>
    <submittedName>
        <fullName evidence="2">Uncharacterized protein</fullName>
    </submittedName>
</protein>
<feature type="non-terminal residue" evidence="2">
    <location>
        <position position="127"/>
    </location>
</feature>
<name>A0A6J4LLN2_9ACTN</name>
<feature type="compositionally biased region" description="Basic and acidic residues" evidence="1">
    <location>
        <begin position="67"/>
        <end position="80"/>
    </location>
</feature>